<gene>
    <name evidence="5" type="ORF">MMSR116_01425</name>
</gene>
<dbReference type="PIRSF" id="PIRSF000390">
    <property type="entry name" value="PLP_StrS"/>
    <property type="match status" value="1"/>
</dbReference>
<evidence type="ECO:0000313" key="5">
    <source>
        <dbReference type="EMBL" id="QGY00717.1"/>
    </source>
</evidence>
<reference evidence="5 6" key="2">
    <citation type="journal article" date="2013" name="Genome Announc.">
        <title>Draft Genome Sequence of Methylobacterium mesophilicum Strain SR1.6/6, Isolated from Citrus sinensis.</title>
        <authorList>
            <person name="Marinho Almeida D."/>
            <person name="Dini-Andreote F."/>
            <person name="Camargo Neves A.A."/>
            <person name="Juca Ramos R.T."/>
            <person name="Andreote F.D."/>
            <person name="Carneiro A.R."/>
            <person name="Oliveira de Souza Lima A."/>
            <person name="Caracciolo Gomes de Sa P.H."/>
            <person name="Ribeiro Barbosa M.S."/>
            <person name="Araujo W.L."/>
            <person name="Silva A."/>
        </authorList>
    </citation>
    <scope>NUCLEOTIDE SEQUENCE [LARGE SCALE GENOMIC DNA]</scope>
    <source>
        <strain evidence="5 6">SR1.6/6</strain>
    </source>
</reference>
<name>A0A6B9FBP5_9HYPH</name>
<feature type="modified residue" description="N6-(pyridoxal phosphate)lysine" evidence="3">
    <location>
        <position position="187"/>
    </location>
</feature>
<dbReference type="Proteomes" id="UP000012488">
    <property type="component" value="Chromosome"/>
</dbReference>
<dbReference type="KEGG" id="mmes:MMSR116_01425"/>
<keyword evidence="5" id="KW-0032">Aminotransferase</keyword>
<keyword evidence="3 4" id="KW-0663">Pyridoxal phosphate</keyword>
<protein>
    <submittedName>
        <fullName evidence="5">DegT/DnrJ/EryC1/StrS family aminotransferase</fullName>
    </submittedName>
</protein>
<evidence type="ECO:0000256" key="2">
    <source>
        <dbReference type="PIRSR" id="PIRSR000390-1"/>
    </source>
</evidence>
<evidence type="ECO:0000313" key="6">
    <source>
        <dbReference type="Proteomes" id="UP000012488"/>
    </source>
</evidence>
<dbReference type="Pfam" id="PF01041">
    <property type="entry name" value="DegT_DnrJ_EryC1"/>
    <property type="match status" value="1"/>
</dbReference>
<comment type="similarity">
    <text evidence="1 4">Belongs to the DegT/DnrJ/EryC1 family.</text>
</comment>
<dbReference type="GO" id="GO:0030170">
    <property type="term" value="F:pyridoxal phosphate binding"/>
    <property type="evidence" value="ECO:0007669"/>
    <property type="project" value="TreeGrafter"/>
</dbReference>
<dbReference type="InterPro" id="IPR000653">
    <property type="entry name" value="DegT/StrS_aminotransferase"/>
</dbReference>
<dbReference type="PANTHER" id="PTHR30244">
    <property type="entry name" value="TRANSAMINASE"/>
    <property type="match status" value="1"/>
</dbReference>
<dbReference type="AlphaFoldDB" id="A0A6B9FBP5"/>
<dbReference type="OrthoDB" id="9768668at2"/>
<dbReference type="InterPro" id="IPR015424">
    <property type="entry name" value="PyrdxlP-dep_Trfase"/>
</dbReference>
<dbReference type="EMBL" id="CP043538">
    <property type="protein sequence ID" value="QGY00717.1"/>
    <property type="molecule type" value="Genomic_DNA"/>
</dbReference>
<dbReference type="SUPFAM" id="SSF53383">
    <property type="entry name" value="PLP-dependent transferases"/>
    <property type="match status" value="1"/>
</dbReference>
<evidence type="ECO:0000256" key="4">
    <source>
        <dbReference type="RuleBase" id="RU004508"/>
    </source>
</evidence>
<dbReference type="Gene3D" id="3.90.1150.10">
    <property type="entry name" value="Aspartate Aminotransferase, domain 1"/>
    <property type="match status" value="1"/>
</dbReference>
<proteinExistence type="inferred from homology"/>
<accession>A0A6B9FBP5</accession>
<dbReference type="Gene3D" id="3.40.640.10">
    <property type="entry name" value="Type I PLP-dependent aspartate aminotransferase-like (Major domain)"/>
    <property type="match status" value="1"/>
</dbReference>
<feature type="active site" description="Proton acceptor" evidence="2">
    <location>
        <position position="187"/>
    </location>
</feature>
<evidence type="ECO:0000256" key="1">
    <source>
        <dbReference type="ARBA" id="ARBA00037999"/>
    </source>
</evidence>
<dbReference type="GO" id="GO:0000271">
    <property type="term" value="P:polysaccharide biosynthetic process"/>
    <property type="evidence" value="ECO:0007669"/>
    <property type="project" value="TreeGrafter"/>
</dbReference>
<dbReference type="GO" id="GO:0008483">
    <property type="term" value="F:transaminase activity"/>
    <property type="evidence" value="ECO:0007669"/>
    <property type="project" value="UniProtKB-KW"/>
</dbReference>
<organism evidence="5 6">
    <name type="scientific">Methylobacterium mesophilicum SR1.6/6</name>
    <dbReference type="NCBI Taxonomy" id="908290"/>
    <lineage>
        <taxon>Bacteria</taxon>
        <taxon>Pseudomonadati</taxon>
        <taxon>Pseudomonadota</taxon>
        <taxon>Alphaproteobacteria</taxon>
        <taxon>Hyphomicrobiales</taxon>
        <taxon>Methylobacteriaceae</taxon>
        <taxon>Methylobacterium</taxon>
    </lineage>
</organism>
<dbReference type="CDD" id="cd00616">
    <property type="entry name" value="AHBA_syn"/>
    <property type="match status" value="1"/>
</dbReference>
<evidence type="ECO:0000256" key="3">
    <source>
        <dbReference type="PIRSR" id="PIRSR000390-2"/>
    </source>
</evidence>
<dbReference type="InterPro" id="IPR015421">
    <property type="entry name" value="PyrdxlP-dep_Trfase_major"/>
</dbReference>
<dbReference type="InterPro" id="IPR015422">
    <property type="entry name" value="PyrdxlP-dep_Trfase_small"/>
</dbReference>
<dbReference type="PANTHER" id="PTHR30244:SF34">
    <property type="entry name" value="DTDP-4-AMINO-4,6-DIDEOXYGALACTOSE TRANSAMINASE"/>
    <property type="match status" value="1"/>
</dbReference>
<sequence>MIIAPQRIPVAGPSITDREAELAAEAARTAWYGNHYAYNDRFERMLADYVGVRHAISVPHATAALHLILAALGIGAGDEVIVPDVTWIASVAPVTYVGAEPVLVDIRPDTWCLDPAAVEAAIGPRTKAILGVDLYGSLCDWEALRALARRHGLHLIEDAAEAIGSRHDGRQAGSFGDAAAFSFHGSKTVATGEGGMLVTDDDDLAARVLRLRDHGRAPGDRFFLNTEIAFKYRMNAVTAALGVAQMERIDALIAYKRRLFGWYKARLGGLAGVTLNAEPPGIENSFWMNTIIIDETFGLDKFVLMAEFDRRNIDTRPFFSPLSGLPAFQERREATRFVRPEDAGQRIAGRGLNLPSGYAMTEETVGTVCAALAEILGLATTYAGADTGQHADSHAGKGAEP</sequence>
<dbReference type="RefSeq" id="WP_010686737.1">
    <property type="nucleotide sequence ID" value="NZ_CP043538.1"/>
</dbReference>
<keyword evidence="5" id="KW-0808">Transferase</keyword>
<reference evidence="5 6" key="1">
    <citation type="journal article" date="2012" name="Genet. Mol. Biol.">
        <title>Analysis of 16S rRNA and mxaF genes revealing insights into Methylobacterium niche-specific plant association.</title>
        <authorList>
            <person name="Dourado M.N."/>
            <person name="Andreote F.D."/>
            <person name="Dini-Andreote F."/>
            <person name="Conti R."/>
            <person name="Araujo J.M."/>
            <person name="Araujo W.L."/>
        </authorList>
    </citation>
    <scope>NUCLEOTIDE SEQUENCE [LARGE SCALE GENOMIC DNA]</scope>
    <source>
        <strain evidence="5 6">SR1.6/6</strain>
    </source>
</reference>